<feature type="region of interest" description="Disordered" evidence="6">
    <location>
        <begin position="1527"/>
        <end position="1552"/>
    </location>
</feature>
<dbReference type="InterPro" id="IPR016197">
    <property type="entry name" value="Chromo-like_dom_sf"/>
</dbReference>
<sequence>MAQIVARQTATADEDDISLTSTESEDYGSDAEFTVDRILAEKGPAKNKYYLISWEGYPEEKSTWEPQENVGAETLEEWAERLAREKQGLDEPFDVDKFQATIKRLKEEKEDRHKRRVAKRRQLKAARLEAIAAKRKKQAAPNDSDSSSEAMEENEFEDAPGIRIKGAAKRRQSGKQQFTRPVKHVPTSSAQLQSDPSSEEVALAKVKAAARPASSNPEPANGPAFQQRKHTDLPVKAARPLLSASKRAGAVSPRAARGGKGAMRGRSNVFQSRDQTKGERSLLKSASDPSKNPKTFNNMRQRWLAEKQGRSLADRAPDPELTGGLFDPSQPVQPINPSTLRKSSKIQADSEQPTSELFVPAHSPVPQLPEAVPVLNYQYSQPTSSRQVCFFWHRNQENNLEPGCVNKYNCSRYHRYEPGADISPAPPSYVSLEPKKASSGPVVCWFWHRKQLDPKNPACSNGDSCPRLHEYREGAQTVPPPGFVHPPGELPSHSTELRQDDLSMVIDDDDISHRDKPDMLPPWKEPEAPSVRAPRAAPSQGPTATEQHSDKPDVLPPWKEPNAVAVGSERRPYRATCYFWDLAQKNPSNSCKQGSSCIYIHAYEPGVPVAEPPPGWVDMNSSQKLPFVDSSISGRSQGRFPTAPERTASSVDNTLSPNFTSTLKTNQPSGPLRRPPWDPYRPNHAICHFWHERGECTRGNSCIYAHDSDTNLPVAPSPSDQQRIRRDTPCKDWNDGYCSKADCWFHHKPRAVHKSTIPTPAPAQDRPESTVSRKVTSEEAMPFTEEPEAMPPTNGEFGDRYFRDLQPTDLLGSLIQPQRKISGPNTARKDAESPKQGEKVVKPRNSRPSAKPKRKAWSPRDATNAICHFWHMGNCKKSDCDYIHSTDPTLPIAPHPYDDKARTTCPLWAEGRCPASDVECPYLHEKSNFVPSLGPGLGIGSHDGPHDISRPSEAAISQSTPSGPRTKSVRFADEPSSAEQKQNARSDSRETSSFGRGSGSRTVCRFFQTGFCRFGTSCHFLHEEQSRHSQNHSDSDQEMIDAPYEAPTGSNQAPLPFNRMARDDRPSSDAILNGDADIDMLRSEVSQLDVGQAASNAPAQRAPQVLRKKVSLGDYKKQKALANVGERAKNVVFGSDAIHSAFFDFGELELGQEPWKQEFSVTTQFLFNQLCMAQDLKSQQGLLHRRALKHGSLQPADPNNPAMIKFVDHVAEELILRVGGLLSTCENFAILLYPSKREEWSFLEQSRSIESRLRYTIFKHDFQPGTQHLPAKMEFGEPYRTLLADKIQGMRLKNLLPVFPKDKDPFKFFLMFPSSEKVMAQYFSAWILASHAESQIFDSLSEGAWDFYVQNTDGFGVVLVHESMASSLHQLPSLSRILKHAGIVIWNVSDSTSLYPLFPSTLCAPDPHAGRLRFTRLFPHGCAFLLSPSFIIAEPERSYELLNWFLNKKFVNTTAGTWKLVCCHDFRGYLLDLANSKAKEKEDFEQEHKDKPAKDSMLYQKKLDFSHCETRYKLYKALVTWQLKHTKDDSDSDSDDNDDNENPFVQAPKSIDQDDDEGLINWFAGWAMLKLDTYRKFPIIGTNSGNVSLATRMKEIRVPKAGGTATTTAQINRVPSPATLQKQKALEIATRLSAAGPKHVQSNVTELDTKADDSDVSMDLAESPASGIVSTTNHGIDAHQSSDVLKLIAQTGHGPEDANRLLTKADGDLTQAMQLRKHGDFEASFINLLKDAGDASSRQLPPLAVGGSDAQRAQELLDSPAVQRRPSEHSVLDRVFSPQFDGPNDISTAGIVTAENGNPFVPRSIRPNNTVRPDRPVKPGFIPEDDKAVYRNTRGVDGVPQYEVGGSRDSSRDVSRRASLVMSPGKMSVNSPSNEGVNASAGENPFKQGRFQPVQEPQPQAQTEETADSNSNSNTNTDSDSDTEPEVEMETKTITKTFKATSVWYRELQAKGLGWEHVSVFGQWEEAKTYLGVR</sequence>
<feature type="domain" description="C3H1-type" evidence="8">
    <location>
        <begin position="998"/>
        <end position="1025"/>
    </location>
</feature>
<evidence type="ECO:0000256" key="6">
    <source>
        <dbReference type="SAM" id="MobiDB-lite"/>
    </source>
</evidence>
<dbReference type="GO" id="GO:0006338">
    <property type="term" value="P:chromatin remodeling"/>
    <property type="evidence" value="ECO:0007669"/>
    <property type="project" value="UniProtKB-ARBA"/>
</dbReference>
<feature type="compositionally biased region" description="Low complexity" evidence="6">
    <location>
        <begin position="199"/>
        <end position="210"/>
    </location>
</feature>
<keyword evidence="10" id="KW-1185">Reference proteome</keyword>
<comment type="subunit">
    <text evidence="1">Component of the NuA4 histone acetyltransferase complex.</text>
</comment>
<feature type="region of interest" description="Disordered" evidence="6">
    <location>
        <begin position="934"/>
        <end position="999"/>
    </location>
</feature>
<dbReference type="Gene3D" id="2.40.50.40">
    <property type="match status" value="1"/>
</dbReference>
<gene>
    <name evidence="9" type="ORF">IFR04_015469</name>
</gene>
<dbReference type="PROSITE" id="PS50103">
    <property type="entry name" value="ZF_C3H1"/>
    <property type="match status" value="7"/>
</dbReference>
<feature type="compositionally biased region" description="Low complexity" evidence="6">
    <location>
        <begin position="1892"/>
        <end position="1918"/>
    </location>
</feature>
<feature type="region of interest" description="Disordered" evidence="6">
    <location>
        <begin position="1"/>
        <end position="28"/>
    </location>
</feature>
<feature type="domain" description="C3H1-type" evidence="8">
    <location>
        <begin position="571"/>
        <end position="604"/>
    </location>
</feature>
<protein>
    <recommendedName>
        <fullName evidence="11">Chromo domain-containing protein</fullName>
    </recommendedName>
</protein>
<dbReference type="EMBL" id="JAFJYH010000482">
    <property type="protein sequence ID" value="KAG4411397.1"/>
    <property type="molecule type" value="Genomic_DNA"/>
</dbReference>
<dbReference type="CDD" id="cd18966">
    <property type="entry name" value="chromodomain"/>
    <property type="match status" value="1"/>
</dbReference>
<dbReference type="InterPro" id="IPR000571">
    <property type="entry name" value="Znf_CCCH"/>
</dbReference>
<accession>A0A8H7T1A8</accession>
<name>A0A8H7T1A8_9HELO</name>
<evidence type="ECO:0000259" key="8">
    <source>
        <dbReference type="PROSITE" id="PS50103"/>
    </source>
</evidence>
<feature type="compositionally biased region" description="Acidic residues" evidence="6">
    <location>
        <begin position="12"/>
        <end position="28"/>
    </location>
</feature>
<reference evidence="9" key="1">
    <citation type="submission" date="2021-02" db="EMBL/GenBank/DDBJ databases">
        <title>Genome sequence Cadophora malorum strain M34.</title>
        <authorList>
            <person name="Stefanovic E."/>
            <person name="Vu D."/>
            <person name="Scully C."/>
            <person name="Dijksterhuis J."/>
            <person name="Roader J."/>
            <person name="Houbraken J."/>
        </authorList>
    </citation>
    <scope>NUCLEOTIDE SEQUENCE</scope>
    <source>
        <strain evidence="9">M34</strain>
    </source>
</reference>
<dbReference type="InterPro" id="IPR000953">
    <property type="entry name" value="Chromo/chromo_shadow_dom"/>
</dbReference>
<feature type="region of interest" description="Disordered" evidence="6">
    <location>
        <begin position="1794"/>
        <end position="1933"/>
    </location>
</feature>
<feature type="compositionally biased region" description="Basic residues" evidence="6">
    <location>
        <begin position="842"/>
        <end position="857"/>
    </location>
</feature>
<feature type="zinc finger region" description="C3H1-type" evidence="5">
    <location>
        <begin position="571"/>
        <end position="604"/>
    </location>
</feature>
<evidence type="ECO:0000256" key="4">
    <source>
        <dbReference type="ARBA" id="ARBA00022833"/>
    </source>
</evidence>
<feature type="domain" description="C3H1-type" evidence="8">
    <location>
        <begin position="681"/>
        <end position="709"/>
    </location>
</feature>
<feature type="compositionally biased region" description="Basic and acidic residues" evidence="6">
    <location>
        <begin position="827"/>
        <end position="841"/>
    </location>
</feature>
<feature type="compositionally biased region" description="Basic and acidic residues" evidence="6">
    <location>
        <begin position="303"/>
        <end position="318"/>
    </location>
</feature>
<feature type="region of interest" description="Disordered" evidence="6">
    <location>
        <begin position="813"/>
        <end position="859"/>
    </location>
</feature>
<evidence type="ECO:0000313" key="10">
    <source>
        <dbReference type="Proteomes" id="UP000664132"/>
    </source>
</evidence>
<feature type="compositionally biased region" description="Polar residues" evidence="6">
    <location>
        <begin position="186"/>
        <end position="196"/>
    </location>
</feature>
<feature type="domain" description="C3H1-type" evidence="8">
    <location>
        <begin position="861"/>
        <end position="887"/>
    </location>
</feature>
<evidence type="ECO:0000313" key="9">
    <source>
        <dbReference type="EMBL" id="KAG4411397.1"/>
    </source>
</evidence>
<dbReference type="SUPFAM" id="SSF90229">
    <property type="entry name" value="CCCH zinc finger"/>
    <property type="match status" value="2"/>
</dbReference>
<feature type="region of interest" description="Disordered" evidence="6">
    <location>
        <begin position="130"/>
        <end position="351"/>
    </location>
</feature>
<feature type="compositionally biased region" description="Polar residues" evidence="6">
    <location>
        <begin position="1868"/>
        <end position="1877"/>
    </location>
</feature>
<feature type="zinc finger region" description="C3H1-type" evidence="5">
    <location>
        <begin position="724"/>
        <end position="750"/>
    </location>
</feature>
<feature type="compositionally biased region" description="Polar residues" evidence="6">
    <location>
        <begin position="287"/>
        <end position="300"/>
    </location>
</feature>
<dbReference type="SMART" id="SM00356">
    <property type="entry name" value="ZnF_C3H1"/>
    <property type="match status" value="8"/>
</dbReference>
<feature type="zinc finger region" description="C3H1-type" evidence="5">
    <location>
        <begin position="438"/>
        <end position="472"/>
    </location>
</feature>
<dbReference type="InterPro" id="IPR036855">
    <property type="entry name" value="Znf_CCCH_sf"/>
</dbReference>
<feature type="compositionally biased region" description="Polar residues" evidence="6">
    <location>
        <begin position="1"/>
        <end position="11"/>
    </location>
</feature>
<evidence type="ECO:0008006" key="11">
    <source>
        <dbReference type="Google" id="ProtNLM"/>
    </source>
</evidence>
<dbReference type="PROSITE" id="PS50013">
    <property type="entry name" value="CHROMO_2"/>
    <property type="match status" value="1"/>
</dbReference>
<feature type="zinc finger region" description="C3H1-type" evidence="5">
    <location>
        <begin position="861"/>
        <end position="887"/>
    </location>
</feature>
<feature type="compositionally biased region" description="Polar residues" evidence="6">
    <location>
        <begin position="647"/>
        <end position="669"/>
    </location>
</feature>
<dbReference type="Gene3D" id="4.10.1000.10">
    <property type="entry name" value="Zinc finger, CCCH-type"/>
    <property type="match status" value="3"/>
</dbReference>
<feature type="compositionally biased region" description="Acidic residues" evidence="6">
    <location>
        <begin position="1919"/>
        <end position="1928"/>
    </location>
</feature>
<keyword evidence="2 5" id="KW-0479">Metal-binding</keyword>
<dbReference type="InterPro" id="IPR023780">
    <property type="entry name" value="Chromo_domain"/>
</dbReference>
<dbReference type="Pfam" id="PF00642">
    <property type="entry name" value="zf-CCCH"/>
    <property type="match status" value="2"/>
</dbReference>
<feature type="compositionally biased region" description="Acidic residues" evidence="6">
    <location>
        <begin position="1530"/>
        <end position="1541"/>
    </location>
</feature>
<feature type="zinc finger region" description="C3H1-type" evidence="5">
    <location>
        <begin position="998"/>
        <end position="1025"/>
    </location>
</feature>
<keyword evidence="4 5" id="KW-0862">Zinc</keyword>
<feature type="compositionally biased region" description="Polar residues" evidence="6">
    <location>
        <begin position="330"/>
        <end position="351"/>
    </location>
</feature>
<feature type="compositionally biased region" description="Low complexity" evidence="6">
    <location>
        <begin position="528"/>
        <end position="539"/>
    </location>
</feature>
<dbReference type="SUPFAM" id="SSF54160">
    <property type="entry name" value="Chromo domain-like"/>
    <property type="match status" value="1"/>
</dbReference>
<keyword evidence="3 5" id="KW-0863">Zinc-finger</keyword>
<dbReference type="Proteomes" id="UP000664132">
    <property type="component" value="Unassembled WGS sequence"/>
</dbReference>
<organism evidence="9 10">
    <name type="scientific">Cadophora malorum</name>
    <dbReference type="NCBI Taxonomy" id="108018"/>
    <lineage>
        <taxon>Eukaryota</taxon>
        <taxon>Fungi</taxon>
        <taxon>Dikarya</taxon>
        <taxon>Ascomycota</taxon>
        <taxon>Pezizomycotina</taxon>
        <taxon>Leotiomycetes</taxon>
        <taxon>Helotiales</taxon>
        <taxon>Ploettnerulaceae</taxon>
        <taxon>Cadophora</taxon>
    </lineage>
</organism>
<feature type="compositionally biased region" description="Polar residues" evidence="6">
    <location>
        <begin position="955"/>
        <end position="965"/>
    </location>
</feature>
<dbReference type="Pfam" id="PF00385">
    <property type="entry name" value="Chromo"/>
    <property type="match status" value="1"/>
</dbReference>
<feature type="domain" description="C3H1-type" evidence="8">
    <location>
        <begin position="724"/>
        <end position="750"/>
    </location>
</feature>
<feature type="domain" description="Chromo" evidence="7">
    <location>
        <begin position="33"/>
        <end position="94"/>
    </location>
</feature>
<dbReference type="Pfam" id="PF14608">
    <property type="entry name" value="zf-CCCH_2"/>
    <property type="match status" value="2"/>
</dbReference>
<feature type="region of interest" description="Disordered" evidence="6">
    <location>
        <begin position="755"/>
        <end position="801"/>
    </location>
</feature>
<feature type="domain" description="C3H1-type" evidence="8">
    <location>
        <begin position="899"/>
        <end position="927"/>
    </location>
</feature>
<feature type="zinc finger region" description="C3H1-type" evidence="5">
    <location>
        <begin position="681"/>
        <end position="709"/>
    </location>
</feature>
<dbReference type="OrthoDB" id="436852at2759"/>
<evidence type="ECO:0000256" key="5">
    <source>
        <dbReference type="PROSITE-ProRule" id="PRU00723"/>
    </source>
</evidence>
<feature type="region of interest" description="Disordered" evidence="6">
    <location>
        <begin position="474"/>
        <end position="567"/>
    </location>
</feature>
<feature type="zinc finger region" description="C3H1-type" evidence="5">
    <location>
        <begin position="899"/>
        <end position="927"/>
    </location>
</feature>
<feature type="domain" description="C3H1-type" evidence="8">
    <location>
        <begin position="438"/>
        <end position="472"/>
    </location>
</feature>
<dbReference type="SMART" id="SM00298">
    <property type="entry name" value="CHROMO"/>
    <property type="match status" value="1"/>
</dbReference>
<proteinExistence type="predicted"/>
<evidence type="ECO:0000256" key="2">
    <source>
        <dbReference type="ARBA" id="ARBA00022723"/>
    </source>
</evidence>
<comment type="caution">
    <text evidence="9">The sequence shown here is derived from an EMBL/GenBank/DDBJ whole genome shotgun (WGS) entry which is preliminary data.</text>
</comment>
<evidence type="ECO:0000256" key="1">
    <source>
        <dbReference type="ARBA" id="ARBA00011353"/>
    </source>
</evidence>
<evidence type="ECO:0000259" key="7">
    <source>
        <dbReference type="PROSITE" id="PS50013"/>
    </source>
</evidence>
<dbReference type="GO" id="GO:0008270">
    <property type="term" value="F:zinc ion binding"/>
    <property type="evidence" value="ECO:0007669"/>
    <property type="project" value="UniProtKB-KW"/>
</dbReference>
<feature type="region of interest" description="Disordered" evidence="6">
    <location>
        <begin position="632"/>
        <end position="677"/>
    </location>
</feature>
<evidence type="ECO:0000256" key="3">
    <source>
        <dbReference type="ARBA" id="ARBA00022771"/>
    </source>
</evidence>